<reference evidence="5" key="1">
    <citation type="journal article" date="2017" name="Cell">
        <title>Insights into land plant evolution garnered from the Marchantia polymorpha genome.</title>
        <authorList>
            <person name="Bowman J.L."/>
            <person name="Kohchi T."/>
            <person name="Yamato K.T."/>
            <person name="Jenkins J."/>
            <person name="Shu S."/>
            <person name="Ishizaki K."/>
            <person name="Yamaoka S."/>
            <person name="Nishihama R."/>
            <person name="Nakamura Y."/>
            <person name="Berger F."/>
            <person name="Adam C."/>
            <person name="Aki S.S."/>
            <person name="Althoff F."/>
            <person name="Araki T."/>
            <person name="Arteaga-Vazquez M.A."/>
            <person name="Balasubrmanian S."/>
            <person name="Barry K."/>
            <person name="Bauer D."/>
            <person name="Boehm C.R."/>
            <person name="Briginshaw L."/>
            <person name="Caballero-Perez J."/>
            <person name="Catarino B."/>
            <person name="Chen F."/>
            <person name="Chiyoda S."/>
            <person name="Chovatia M."/>
            <person name="Davies K.M."/>
            <person name="Delmans M."/>
            <person name="Demura T."/>
            <person name="Dierschke T."/>
            <person name="Dolan L."/>
            <person name="Dorantes-Acosta A.E."/>
            <person name="Eklund D.M."/>
            <person name="Florent S.N."/>
            <person name="Flores-Sandoval E."/>
            <person name="Fujiyama A."/>
            <person name="Fukuzawa H."/>
            <person name="Galik B."/>
            <person name="Grimanelli D."/>
            <person name="Grimwood J."/>
            <person name="Grossniklaus U."/>
            <person name="Hamada T."/>
            <person name="Haseloff J."/>
            <person name="Hetherington A.J."/>
            <person name="Higo A."/>
            <person name="Hirakawa Y."/>
            <person name="Hundley H.N."/>
            <person name="Ikeda Y."/>
            <person name="Inoue K."/>
            <person name="Inoue S.I."/>
            <person name="Ishida S."/>
            <person name="Jia Q."/>
            <person name="Kakita M."/>
            <person name="Kanazawa T."/>
            <person name="Kawai Y."/>
            <person name="Kawashima T."/>
            <person name="Kennedy M."/>
            <person name="Kinose K."/>
            <person name="Kinoshita T."/>
            <person name="Kohara Y."/>
            <person name="Koide E."/>
            <person name="Komatsu K."/>
            <person name="Kopischke S."/>
            <person name="Kubo M."/>
            <person name="Kyozuka J."/>
            <person name="Lagercrantz U."/>
            <person name="Lin S.S."/>
            <person name="Lindquist E."/>
            <person name="Lipzen A.M."/>
            <person name="Lu C.W."/>
            <person name="De Luna E."/>
            <person name="Martienssen R.A."/>
            <person name="Minamino N."/>
            <person name="Mizutani M."/>
            <person name="Mizutani M."/>
            <person name="Mochizuki N."/>
            <person name="Monte I."/>
            <person name="Mosher R."/>
            <person name="Nagasaki H."/>
            <person name="Nakagami H."/>
            <person name="Naramoto S."/>
            <person name="Nishitani K."/>
            <person name="Ohtani M."/>
            <person name="Okamoto T."/>
            <person name="Okumura M."/>
            <person name="Phillips J."/>
            <person name="Pollak B."/>
            <person name="Reinders A."/>
            <person name="Rovekamp M."/>
            <person name="Sano R."/>
            <person name="Sawa S."/>
            <person name="Schmid M.W."/>
            <person name="Shirakawa M."/>
            <person name="Solano R."/>
            <person name="Spunde A."/>
            <person name="Suetsugu N."/>
            <person name="Sugano S."/>
            <person name="Sugiyama A."/>
            <person name="Sun R."/>
            <person name="Suzuki Y."/>
            <person name="Takenaka M."/>
            <person name="Takezawa D."/>
            <person name="Tomogane H."/>
            <person name="Tsuzuki M."/>
            <person name="Ueda T."/>
            <person name="Umeda M."/>
            <person name="Ward J.M."/>
            <person name="Watanabe Y."/>
            <person name="Yazaki K."/>
            <person name="Yokoyama R."/>
            <person name="Yoshitake Y."/>
            <person name="Yotsui I."/>
            <person name="Zachgo S."/>
            <person name="Schmutz J."/>
        </authorList>
    </citation>
    <scope>NUCLEOTIDE SEQUENCE [LARGE SCALE GENOMIC DNA]</scope>
    <source>
        <strain evidence="5">Tak-1</strain>
    </source>
</reference>
<dbReference type="InterPro" id="IPR048344">
    <property type="entry name" value="Zw10_middle"/>
</dbReference>
<dbReference type="Gene3D" id="1.10.357.150">
    <property type="match status" value="1"/>
</dbReference>
<evidence type="ECO:0000259" key="1">
    <source>
        <dbReference type="Pfam" id="PF20665"/>
    </source>
</evidence>
<dbReference type="GO" id="GO:0005737">
    <property type="term" value="C:cytoplasm"/>
    <property type="evidence" value="ECO:0007669"/>
    <property type="project" value="GOC"/>
</dbReference>
<dbReference type="OrthoDB" id="534815at2759"/>
<evidence type="ECO:0000313" key="4">
    <source>
        <dbReference type="EMBL" id="PTQ48835.1"/>
    </source>
</evidence>
<dbReference type="GO" id="GO:0006888">
    <property type="term" value="P:endoplasmic reticulum to Golgi vesicle-mediated transport"/>
    <property type="evidence" value="ECO:0000318"/>
    <property type="project" value="GO_Central"/>
</dbReference>
<sequence>MGVPVVNSTLKELLPLSISGTFDESALLSASDLITLLDRIRTRSEGIKEKVHKTVTTYNKEFKRIILQANNTAADVDSVSDELESFLELFGESVGKNVVNDRNAQSSKRNLLKEKGSSNIINGLDTQKSGIGTKAPVVKEEAESSENVPLDIELCNLASKVHTLHTRIKEREEALVVVKSISCLFEQLLSTQRKFTPGHLVEAANDMRTLQKRLGLDVRSDDQPCEDVVGDVKAFKLLRDSWTERFEKLVHILEEMTSRAIVLNESTSELSVISPVTCENPEVVSDSAAIDLSAIFTAMDVMGVLNERLAKLGDAVQKHILAPILRDPQTSVLTTDQTENNLIRRRSLALQASVTHGQSVEPVIILFPKIVQVIKFLHKEVFGDHTEWMARFGRLLWPRLADAIISTCLKKAVPNETSELKGFHKIAELTESFEMEIANEGLIANYDRARGDKLSTFTSDVEVHFALRKKEQVLAKARDLLMNTDYSLSGSSWGRSNPHHQEGTDAFEDRSIYLLQESCAISSLARKLLAIVHEAVEDACLSTPRTAMELYHAARDTILLYRAIIPVKLGSKMNSLSQVAALCHNDCLYIAHELLTFVYQYGKVLPPSLKEIFTFVDLVPLFRRMAEEVLDRQIGFVDEEIMMRLDHARGFQRTDDQEQYEITQQTVQKVLDIFKNFATLWRPVLSYSLYRRVMSGLIDNVVSRIVSEVLAIPDIAVQETVQLQELLIFVQENLSPLLALPSVDELKGDQALVESSPEDSVEKSVPSWRKLESLRNLLDMSLVSIAQAWESGDLISRGFSAAEVQKFIRAIFSETAHREECLQRIGSRF</sequence>
<dbReference type="GO" id="GO:1990423">
    <property type="term" value="C:RZZ complex"/>
    <property type="evidence" value="ECO:0000318"/>
    <property type="project" value="GO_Central"/>
</dbReference>
<evidence type="ECO:0000313" key="5">
    <source>
        <dbReference type="Proteomes" id="UP000244005"/>
    </source>
</evidence>
<evidence type="ECO:0008006" key="6">
    <source>
        <dbReference type="Google" id="ProtNLM"/>
    </source>
</evidence>
<dbReference type="Pfam" id="PF20666">
    <property type="entry name" value="ZW10_C"/>
    <property type="match status" value="1"/>
</dbReference>
<organism evidence="4 5">
    <name type="scientific">Marchantia polymorpha</name>
    <name type="common">Common liverwort</name>
    <name type="synonym">Marchantia aquatica</name>
    <dbReference type="NCBI Taxonomy" id="3197"/>
    <lineage>
        <taxon>Eukaryota</taxon>
        <taxon>Viridiplantae</taxon>
        <taxon>Streptophyta</taxon>
        <taxon>Embryophyta</taxon>
        <taxon>Marchantiophyta</taxon>
        <taxon>Marchantiopsida</taxon>
        <taxon>Marchantiidae</taxon>
        <taxon>Marchantiales</taxon>
        <taxon>Marchantiaceae</taxon>
        <taxon>Marchantia</taxon>
    </lineage>
</organism>
<dbReference type="Gramene" id="Mp3g15640.1">
    <property type="protein sequence ID" value="Mp3g15640.1.cds"/>
    <property type="gene ID" value="Mp3g15640"/>
</dbReference>
<keyword evidence="5" id="KW-1185">Reference proteome</keyword>
<dbReference type="AlphaFoldDB" id="A0A2R6XRV2"/>
<protein>
    <recommendedName>
        <fullName evidence="6">Centromere/kinetochore protein zw10 homolog</fullName>
    </recommendedName>
</protein>
<dbReference type="PANTHER" id="PTHR12205:SF0">
    <property type="entry name" value="CENTROMERE_KINETOCHORE PROTEIN ZW10 HOMOLOG"/>
    <property type="match status" value="1"/>
</dbReference>
<feature type="domain" description="ZW10 C-terminal helical" evidence="3">
    <location>
        <begin position="666"/>
        <end position="825"/>
    </location>
</feature>
<dbReference type="Proteomes" id="UP000244005">
    <property type="component" value="Unassembled WGS sequence"/>
</dbReference>
<evidence type="ECO:0000259" key="3">
    <source>
        <dbReference type="Pfam" id="PF22766"/>
    </source>
</evidence>
<proteinExistence type="predicted"/>
<dbReference type="GO" id="GO:0007094">
    <property type="term" value="P:mitotic spindle assembly checkpoint signaling"/>
    <property type="evidence" value="ECO:0000318"/>
    <property type="project" value="GO_Central"/>
</dbReference>
<feature type="domain" description="Centromere/kinetochore protein zw10 C-terminal" evidence="2">
    <location>
        <begin position="516"/>
        <end position="641"/>
    </location>
</feature>
<accession>A0A2R6XRV2</accession>
<dbReference type="InterPro" id="IPR055148">
    <property type="entry name" value="ZW10_C_2"/>
</dbReference>
<dbReference type="PANTHER" id="PTHR12205">
    <property type="entry name" value="CENTROMERE/KINETOCHORE PROTEIN ZW10"/>
    <property type="match status" value="1"/>
</dbReference>
<dbReference type="InterPro" id="IPR046362">
    <property type="entry name" value="Zw10/DSL1_C_sf"/>
</dbReference>
<feature type="domain" description="Centromere/kinetochore protein zw10 middle" evidence="1">
    <location>
        <begin position="244"/>
        <end position="481"/>
    </location>
</feature>
<evidence type="ECO:0000259" key="2">
    <source>
        <dbReference type="Pfam" id="PF20666"/>
    </source>
</evidence>
<gene>
    <name evidence="4" type="ORF">MARPO_0004s0108</name>
</gene>
<dbReference type="EMBL" id="KZ772676">
    <property type="protein sequence ID" value="PTQ48835.1"/>
    <property type="molecule type" value="Genomic_DNA"/>
</dbReference>
<name>A0A2R6XRV2_MARPO</name>
<dbReference type="Pfam" id="PF22766">
    <property type="entry name" value="ZW10_C2"/>
    <property type="match status" value="1"/>
</dbReference>
<dbReference type="InterPro" id="IPR048343">
    <property type="entry name" value="ZW10_C"/>
</dbReference>
<dbReference type="Pfam" id="PF20665">
    <property type="entry name" value="Zw10_middle"/>
    <property type="match status" value="1"/>
</dbReference>
<dbReference type="OMA" id="HHLLTMG"/>